<dbReference type="Proteomes" id="UP000642571">
    <property type="component" value="Unassembled WGS sequence"/>
</dbReference>
<dbReference type="EMBL" id="BMIN01000008">
    <property type="protein sequence ID" value="GGD13721.1"/>
    <property type="molecule type" value="Genomic_DNA"/>
</dbReference>
<reference evidence="3" key="1">
    <citation type="journal article" date="2019" name="Int. J. Syst. Evol. Microbiol.">
        <title>The Global Catalogue of Microorganisms (GCM) 10K type strain sequencing project: providing services to taxonomists for standard genome sequencing and annotation.</title>
        <authorList>
            <consortium name="The Broad Institute Genomics Platform"/>
            <consortium name="The Broad Institute Genome Sequencing Center for Infectious Disease"/>
            <person name="Wu L."/>
            <person name="Ma J."/>
        </authorList>
    </citation>
    <scope>NUCLEOTIDE SEQUENCE [LARGE SCALE GENOMIC DNA]</scope>
    <source>
        <strain evidence="3">CGMCC 1.15353</strain>
    </source>
</reference>
<evidence type="ECO:0000313" key="2">
    <source>
        <dbReference type="EMBL" id="GGD13721.1"/>
    </source>
</evidence>
<evidence type="ECO:0000256" key="1">
    <source>
        <dbReference type="PROSITE-ProRule" id="PRU00339"/>
    </source>
</evidence>
<evidence type="ECO:0008006" key="4">
    <source>
        <dbReference type="Google" id="ProtNLM"/>
    </source>
</evidence>
<dbReference type="SUPFAM" id="SSF48452">
    <property type="entry name" value="TPR-like"/>
    <property type="match status" value="1"/>
</dbReference>
<name>A0ABQ1Q5J6_9BACI</name>
<dbReference type="Gene3D" id="1.25.40.10">
    <property type="entry name" value="Tetratricopeptide repeat domain"/>
    <property type="match status" value="1"/>
</dbReference>
<organism evidence="2 3">
    <name type="scientific">Pontibacillus salipaludis</name>
    <dbReference type="NCBI Taxonomy" id="1697394"/>
    <lineage>
        <taxon>Bacteria</taxon>
        <taxon>Bacillati</taxon>
        <taxon>Bacillota</taxon>
        <taxon>Bacilli</taxon>
        <taxon>Bacillales</taxon>
        <taxon>Bacillaceae</taxon>
        <taxon>Pontibacillus</taxon>
    </lineage>
</organism>
<proteinExistence type="predicted"/>
<evidence type="ECO:0000313" key="3">
    <source>
        <dbReference type="Proteomes" id="UP000642571"/>
    </source>
</evidence>
<protein>
    <recommendedName>
        <fullName evidence="4">Tetratricopeptide repeat protein</fullName>
    </recommendedName>
</protein>
<dbReference type="InterPro" id="IPR019734">
    <property type="entry name" value="TPR_rpt"/>
</dbReference>
<keyword evidence="1" id="KW-0802">TPR repeat</keyword>
<dbReference type="RefSeq" id="WP_188653618.1">
    <property type="nucleotide sequence ID" value="NZ_BMIN01000008.1"/>
</dbReference>
<dbReference type="SUPFAM" id="SSF69318">
    <property type="entry name" value="Integrin alpha N-terminal domain"/>
    <property type="match status" value="1"/>
</dbReference>
<feature type="repeat" description="TPR" evidence="1">
    <location>
        <begin position="198"/>
        <end position="231"/>
    </location>
</feature>
<sequence>MWDSHYVMNVILPFLPPYSEIVELETTPKQPAVGAVDLDGDGVLEMVGAFYWRGENYIIVLKCFYGTWQVVNVMKGKGYGITYFGAAPFTSPSKNNLIVGWQVASHWSDLSVYEWADSGLQDVIVGNRYYSMIDVEDMGEKDGISEVALWKHDTGVAYRVEVFRWSGTEFELAVDVYPDYFKKVERYYKNVLKEQDSTTYWYYLADAQIKRGKYEEALTSIEKALSFDYPYPGEEELLTLKKELKKLRNQSDSYEPFVNKGDIDLSSIQYITSEKERDPQLEKALIKEFEYTDEGKARYYYNKVDLDGDGNPETFVYLVGPYFCGTGGCSAAIFKEQDGDYSLLTRFSVVNNPVIISDAKTNGYKDIIMNVYGGGIEPFFARLTYNGITYPGNPSVQPKVEPGTKLEGVAIVADDLGESSGIELKQHNGS</sequence>
<gene>
    <name evidence="2" type="ORF">GCM10011389_21680</name>
</gene>
<keyword evidence="3" id="KW-1185">Reference proteome</keyword>
<comment type="caution">
    <text evidence="2">The sequence shown here is derived from an EMBL/GenBank/DDBJ whole genome shotgun (WGS) entry which is preliminary data.</text>
</comment>
<dbReference type="InterPro" id="IPR011990">
    <property type="entry name" value="TPR-like_helical_dom_sf"/>
</dbReference>
<dbReference type="InterPro" id="IPR028994">
    <property type="entry name" value="Integrin_alpha_N"/>
</dbReference>
<accession>A0ABQ1Q5J6</accession>
<dbReference type="PROSITE" id="PS50005">
    <property type="entry name" value="TPR"/>
    <property type="match status" value="1"/>
</dbReference>